<gene>
    <name evidence="1" type="ORF">PW252_05490</name>
</gene>
<accession>A0AA97A3I1</accession>
<reference evidence="1" key="1">
    <citation type="submission" date="2023-02" db="EMBL/GenBank/DDBJ databases">
        <title>Streptococcus sp. Genome Sequencing and Assembly.</title>
        <authorList>
            <person name="Shore S.M."/>
            <person name="Nicholson T.L."/>
        </authorList>
    </citation>
    <scope>NUCLEOTIDE SEQUENCE</scope>
    <source>
        <strain evidence="1">29887</strain>
    </source>
</reference>
<name>A0AA97A3I1_9STRE</name>
<dbReference type="RefSeq" id="WP_248050314.1">
    <property type="nucleotide sequence ID" value="NZ_CP118735.1"/>
</dbReference>
<sequence length="329" mass="39358">MIDNNQLAEMAKIAGSIMSEHSFRLAKLHSEYISTVFSAMKPAFKQLEKNIRIINSTLSNIIRNIDFKGFLKQLEENEKRKLAYCLEYDIYIPPLLLNDVYIRTRFENQAEADMVLLEHLNYWKSSYNKTVYDFIPLSIDTYYEINQLLQLEKLKYYKLMVIFCLERIEFIITEMQLQDARKLSKIKTSQAGVRTIVDSLQGKSDFLNNLVNEFSYTSEFHKDNYREINLFKRFDEVEDMYRRNEIPLNRNLFLHGLIKEEQVNYLMVQKAILAYAFFRQIYFLKNQSTLSKKYRVQQFQRIGNSRKRTVFKKDIKSINRVYRPKCTSL</sequence>
<protein>
    <submittedName>
        <fullName evidence="1">Uncharacterized protein</fullName>
    </submittedName>
</protein>
<organism evidence="1">
    <name type="scientific">Streptococcus iners</name>
    <dbReference type="NCBI Taxonomy" id="3028084"/>
    <lineage>
        <taxon>Bacteria</taxon>
        <taxon>Bacillati</taxon>
        <taxon>Bacillota</taxon>
        <taxon>Bacilli</taxon>
        <taxon>Lactobacillales</taxon>
        <taxon>Streptococcaceae</taxon>
        <taxon>Streptococcus</taxon>
    </lineage>
</organism>
<dbReference type="KEGG" id="sins:PW252_05490"/>
<proteinExistence type="predicted"/>
<evidence type="ECO:0000313" key="1">
    <source>
        <dbReference type="EMBL" id="WNY52098.1"/>
    </source>
</evidence>
<dbReference type="AlphaFoldDB" id="A0AA97A3I1"/>
<dbReference type="EMBL" id="CP118735">
    <property type="protein sequence ID" value="WNY52098.1"/>
    <property type="molecule type" value="Genomic_DNA"/>
</dbReference>